<dbReference type="GO" id="GO:0009103">
    <property type="term" value="P:lipopolysaccharide biosynthetic process"/>
    <property type="evidence" value="ECO:0007669"/>
    <property type="project" value="TreeGrafter"/>
</dbReference>
<keyword evidence="2" id="KW-1003">Cell membrane</keyword>
<evidence type="ECO:0000259" key="9">
    <source>
        <dbReference type="Pfam" id="PF13231"/>
    </source>
</evidence>
<protein>
    <submittedName>
        <fullName evidence="10">Membrane protein</fullName>
    </submittedName>
</protein>
<feature type="transmembrane region" description="Helical" evidence="8">
    <location>
        <begin position="164"/>
        <end position="194"/>
    </location>
</feature>
<proteinExistence type="predicted"/>
<dbReference type="GO" id="GO:0005886">
    <property type="term" value="C:plasma membrane"/>
    <property type="evidence" value="ECO:0007669"/>
    <property type="project" value="UniProtKB-SubCell"/>
</dbReference>
<gene>
    <name evidence="10" type="ORF">THII_1227</name>
</gene>
<feature type="transmembrane region" description="Helical" evidence="8">
    <location>
        <begin position="121"/>
        <end position="152"/>
    </location>
</feature>
<dbReference type="STRING" id="40754.THII_1227"/>
<evidence type="ECO:0000256" key="7">
    <source>
        <dbReference type="ARBA" id="ARBA00023136"/>
    </source>
</evidence>
<dbReference type="AlphaFoldDB" id="A0A090AEW2"/>
<feature type="transmembrane region" description="Helical" evidence="8">
    <location>
        <begin position="378"/>
        <end position="397"/>
    </location>
</feature>
<feature type="transmembrane region" description="Helical" evidence="8">
    <location>
        <begin position="295"/>
        <end position="314"/>
    </location>
</feature>
<feature type="transmembrane region" description="Helical" evidence="8">
    <location>
        <begin position="320"/>
        <end position="340"/>
    </location>
</feature>
<feature type="transmembrane region" description="Helical" evidence="8">
    <location>
        <begin position="206"/>
        <end position="227"/>
    </location>
</feature>
<evidence type="ECO:0000313" key="10">
    <source>
        <dbReference type="EMBL" id="BAP55524.1"/>
    </source>
</evidence>
<feature type="transmembrane region" description="Helical" evidence="8">
    <location>
        <begin position="352"/>
        <end position="372"/>
    </location>
</feature>
<organism evidence="10 11">
    <name type="scientific">Thioploca ingrica</name>
    <dbReference type="NCBI Taxonomy" id="40754"/>
    <lineage>
        <taxon>Bacteria</taxon>
        <taxon>Pseudomonadati</taxon>
        <taxon>Pseudomonadota</taxon>
        <taxon>Gammaproteobacteria</taxon>
        <taxon>Thiotrichales</taxon>
        <taxon>Thiotrichaceae</taxon>
        <taxon>Thioploca</taxon>
    </lineage>
</organism>
<name>A0A090AEW2_9GAMM</name>
<dbReference type="HOGENOM" id="CLU_504099_0_0_6"/>
<dbReference type="EMBL" id="AP014633">
    <property type="protein sequence ID" value="BAP55524.1"/>
    <property type="molecule type" value="Genomic_DNA"/>
</dbReference>
<keyword evidence="3" id="KW-0328">Glycosyltransferase</keyword>
<dbReference type="InterPro" id="IPR050297">
    <property type="entry name" value="LipidA_mod_glycosyltrf_83"/>
</dbReference>
<dbReference type="GO" id="GO:0016763">
    <property type="term" value="F:pentosyltransferase activity"/>
    <property type="evidence" value="ECO:0007669"/>
    <property type="project" value="TreeGrafter"/>
</dbReference>
<keyword evidence="11" id="KW-1185">Reference proteome</keyword>
<dbReference type="Proteomes" id="UP000031623">
    <property type="component" value="Chromosome"/>
</dbReference>
<feature type="domain" description="Glycosyltransferase RgtA/B/C/D-like" evidence="9">
    <location>
        <begin position="62"/>
        <end position="193"/>
    </location>
</feature>
<keyword evidence="6 8" id="KW-1133">Transmembrane helix</keyword>
<dbReference type="PANTHER" id="PTHR33908">
    <property type="entry name" value="MANNOSYLTRANSFERASE YKCB-RELATED"/>
    <property type="match status" value="1"/>
</dbReference>
<evidence type="ECO:0000256" key="3">
    <source>
        <dbReference type="ARBA" id="ARBA00022676"/>
    </source>
</evidence>
<keyword evidence="4" id="KW-0808">Transferase</keyword>
<evidence type="ECO:0000256" key="1">
    <source>
        <dbReference type="ARBA" id="ARBA00004651"/>
    </source>
</evidence>
<comment type="subcellular location">
    <subcellularLocation>
        <location evidence="1">Cell membrane</location>
        <topology evidence="1">Multi-pass membrane protein</topology>
    </subcellularLocation>
</comment>
<dbReference type="InterPro" id="IPR038731">
    <property type="entry name" value="RgtA/B/C-like"/>
</dbReference>
<feature type="transmembrane region" description="Helical" evidence="8">
    <location>
        <begin position="260"/>
        <end position="283"/>
    </location>
</feature>
<evidence type="ECO:0000313" key="11">
    <source>
        <dbReference type="Proteomes" id="UP000031623"/>
    </source>
</evidence>
<reference evidence="10 11" key="1">
    <citation type="journal article" date="2014" name="ISME J.">
        <title>Ecophysiology of Thioploca ingrica as revealed by the complete genome sequence supplemented with proteomic evidence.</title>
        <authorList>
            <person name="Kojima H."/>
            <person name="Ogura Y."/>
            <person name="Yamamoto N."/>
            <person name="Togashi T."/>
            <person name="Mori H."/>
            <person name="Watanabe T."/>
            <person name="Nemoto F."/>
            <person name="Kurokawa K."/>
            <person name="Hayashi T."/>
            <person name="Fukui M."/>
        </authorList>
    </citation>
    <scope>NUCLEOTIDE SEQUENCE [LARGE SCALE GENOMIC DNA]</scope>
</reference>
<evidence type="ECO:0000256" key="4">
    <source>
        <dbReference type="ARBA" id="ARBA00022679"/>
    </source>
</evidence>
<dbReference type="GO" id="GO:0010041">
    <property type="term" value="P:response to iron(III) ion"/>
    <property type="evidence" value="ECO:0007669"/>
    <property type="project" value="TreeGrafter"/>
</dbReference>
<feature type="transmembrane region" description="Helical" evidence="8">
    <location>
        <begin position="7"/>
        <end position="25"/>
    </location>
</feature>
<dbReference type="OrthoDB" id="9775035at2"/>
<keyword evidence="7 8" id="KW-0472">Membrane</keyword>
<evidence type="ECO:0000256" key="6">
    <source>
        <dbReference type="ARBA" id="ARBA00022989"/>
    </source>
</evidence>
<dbReference type="PANTHER" id="PTHR33908:SF3">
    <property type="entry name" value="UNDECAPRENYL PHOSPHATE-ALPHA-4-AMINO-4-DEOXY-L-ARABINOSE ARABINOSYL TRANSFERASE"/>
    <property type="match status" value="1"/>
</dbReference>
<dbReference type="Pfam" id="PF13231">
    <property type="entry name" value="PMT_2"/>
    <property type="match status" value="1"/>
</dbReference>
<evidence type="ECO:0000256" key="2">
    <source>
        <dbReference type="ARBA" id="ARBA00022475"/>
    </source>
</evidence>
<accession>A0A090AEW2</accession>
<feature type="transmembrane region" description="Helical" evidence="8">
    <location>
        <begin position="409"/>
        <end position="429"/>
    </location>
</feature>
<sequence length="540" mass="62491">MQKNWQIDWLSWGSIWLLLVIIPLWNRPLLPIDETRYVSVAWEMWNRGNWLVPFLNGEVYYHKPPLLFWLMHWGWAIFGVNEWWPRLLPGLFSLGSLLLTRQLARQLWPQHSLISQYATRILLSCCWWSIFTSAVMFDMLLTFFTLLGMVALLKIWQTRSPSGWGLFGLALGLGGLTKGPVILLHLLPVAVLAPVWQLHRDYSWRFWYRGLLGSVVLGSLIALSWAIPASVAGGEAFRQAIFWGQTAHRLVNSFAHNHPVWWYLPWLPLLFFPWLFWLTWWRAWLQLPQHFHNEGVRFCLVWLLLALILLSLVSGKQAHYLLPLFPAFALLSAYLLSQLLPEQQHRHWDAILLSLVIILIAFLLLVSHYWLVKYLAQGMASINLITEISLLLLASMLLKWPLAYFKQRLLFLISGVGILVSLIVPISLIRAAGLAYDLRELSHHINLIQNNKTAIAHLGDYQGQYQFLGRLSRPLEVVDEYSICAWLTQHHDGKLIVYFDSAYQSLSDYSRYLQPYRSKSVGIVDAPFLSSACIKIMPLP</sequence>
<keyword evidence="5 8" id="KW-0812">Transmembrane</keyword>
<evidence type="ECO:0000256" key="8">
    <source>
        <dbReference type="SAM" id="Phobius"/>
    </source>
</evidence>
<dbReference type="KEGG" id="tig:THII_1227"/>
<evidence type="ECO:0000256" key="5">
    <source>
        <dbReference type="ARBA" id="ARBA00022692"/>
    </source>
</evidence>